<dbReference type="HOGENOM" id="CLU_009665_20_0_5"/>
<dbReference type="OrthoDB" id="9791689at2"/>
<dbReference type="Proteomes" id="UP000006833">
    <property type="component" value="Chromosome"/>
</dbReference>
<dbReference type="Pfam" id="PF01494">
    <property type="entry name" value="FAD_binding_3"/>
    <property type="match status" value="1"/>
</dbReference>
<evidence type="ECO:0000313" key="4">
    <source>
        <dbReference type="Proteomes" id="UP000006833"/>
    </source>
</evidence>
<dbReference type="Gene3D" id="3.30.70.2450">
    <property type="match status" value="1"/>
</dbReference>
<keyword evidence="4" id="KW-1185">Reference proteome</keyword>
<keyword evidence="1 3" id="KW-0560">Oxidoreductase</keyword>
<dbReference type="PRINTS" id="PR00420">
    <property type="entry name" value="RNGMNOXGNASE"/>
</dbReference>
<evidence type="ECO:0000313" key="3">
    <source>
        <dbReference type="EMBL" id="ABV92781.1"/>
    </source>
</evidence>
<dbReference type="STRING" id="398580.Dshi_1039"/>
<organism evidence="3 4">
    <name type="scientific">Dinoroseobacter shibae (strain DSM 16493 / NCIMB 14021 / DFL 12)</name>
    <dbReference type="NCBI Taxonomy" id="398580"/>
    <lineage>
        <taxon>Bacteria</taxon>
        <taxon>Pseudomonadati</taxon>
        <taxon>Pseudomonadota</taxon>
        <taxon>Alphaproteobacteria</taxon>
        <taxon>Rhodobacterales</taxon>
        <taxon>Roseobacteraceae</taxon>
        <taxon>Dinoroseobacter</taxon>
    </lineage>
</organism>
<dbReference type="Gene3D" id="3.50.50.60">
    <property type="entry name" value="FAD/NAD(P)-binding domain"/>
    <property type="match status" value="1"/>
</dbReference>
<dbReference type="EMBL" id="CP000830">
    <property type="protein sequence ID" value="ABV92781.1"/>
    <property type="molecule type" value="Genomic_DNA"/>
</dbReference>
<dbReference type="KEGG" id="dsh:Dshi_1039"/>
<dbReference type="SUPFAM" id="SSF51905">
    <property type="entry name" value="FAD/NAD(P)-binding domain"/>
    <property type="match status" value="1"/>
</dbReference>
<dbReference type="eggNOG" id="COG0654">
    <property type="taxonomic scope" value="Bacteria"/>
</dbReference>
<dbReference type="InterPro" id="IPR036188">
    <property type="entry name" value="FAD/NAD-bd_sf"/>
</dbReference>
<sequence>MTHIVVIGAGPVGTSLALALLRAGLDVTLCEQAESLPADPRAATLQPPTLEMLDALGSGAAIRAKGLKAPVFQFRDRASDSIIAEFDYGLLEGETPHPFALQCEQFKVADTNAEAIEALRPGTLRLGTAVTGFAQDGDGVDVTLSTGETLRADYLVGCDGGRSATRKGLGIAFEGFTYEERFLVLTTPHDFFARDFRVRNYVLDPSQWCALFKVPHDGPPGLWRIVFPAPAADSGTDALSDAYVSAQMLGLEPALGLADITHRNIYAVNQRVAAAFRKGRVFLAGDAAHVNNPLGGLGMNSGIHDAVNLADKIARAVADPGKAETLFGAYDAERRQIAKEYVQAQTIQNKKRLEARTPEQQAAARAELQGTCADPARHKAWVMNASLLTGLRQLEDQGRKAP</sequence>
<accession>A8LSG7</accession>
<dbReference type="GO" id="GO:0071949">
    <property type="term" value="F:FAD binding"/>
    <property type="evidence" value="ECO:0007669"/>
    <property type="project" value="InterPro"/>
</dbReference>
<evidence type="ECO:0000259" key="2">
    <source>
        <dbReference type="Pfam" id="PF01494"/>
    </source>
</evidence>
<gene>
    <name evidence="3" type="ordered locus">Dshi_1039</name>
</gene>
<dbReference type="InterPro" id="IPR002938">
    <property type="entry name" value="FAD-bd"/>
</dbReference>
<name>A8LSG7_DINSH</name>
<dbReference type="PANTHER" id="PTHR43476">
    <property type="entry name" value="3-(3-HYDROXY-PHENYL)PROPIONATE/3-HYDROXYCINNAMIC ACID HYDROXYLASE"/>
    <property type="match status" value="1"/>
</dbReference>
<dbReference type="PANTHER" id="PTHR43476:SF5">
    <property type="entry name" value="FAD-DEPENDENT MONOOXYGENASE"/>
    <property type="match status" value="1"/>
</dbReference>
<reference evidence="4" key="1">
    <citation type="journal article" date="2010" name="ISME J.">
        <title>The complete genome sequence of the algal symbiont Dinoroseobacter shibae: a hitchhiker's guide to life in the sea.</title>
        <authorList>
            <person name="Wagner-Dobler I."/>
            <person name="Ballhausen B."/>
            <person name="Berger M."/>
            <person name="Brinkhoff T."/>
            <person name="Buchholz I."/>
            <person name="Bunk B."/>
            <person name="Cypionka H."/>
            <person name="Daniel R."/>
            <person name="Drepper T."/>
            <person name="Gerdts G."/>
            <person name="Hahnke S."/>
            <person name="Han C."/>
            <person name="Jahn D."/>
            <person name="Kalhoefer D."/>
            <person name="Kiss H."/>
            <person name="Klenk H.P."/>
            <person name="Kyrpides N."/>
            <person name="Liebl W."/>
            <person name="Liesegang H."/>
            <person name="Meincke L."/>
            <person name="Pati A."/>
            <person name="Petersen J."/>
            <person name="Piekarski T."/>
            <person name="Pommerenke C."/>
            <person name="Pradella S."/>
            <person name="Pukall R."/>
            <person name="Rabus R."/>
            <person name="Stackebrandt E."/>
            <person name="Thole S."/>
            <person name="Thompson L."/>
            <person name="Tielen P."/>
            <person name="Tomasch J."/>
            <person name="von Jan M."/>
            <person name="Wanphrut N."/>
            <person name="Wichels A."/>
            <person name="Zech H."/>
            <person name="Simon M."/>
        </authorList>
    </citation>
    <scope>NUCLEOTIDE SEQUENCE [LARGE SCALE GENOMIC DNA]</scope>
    <source>
        <strain evidence="4">DSM 16493 / NCIMB 14021 / DFL 12</strain>
    </source>
</reference>
<keyword evidence="3" id="KW-0503">Monooxygenase</keyword>
<dbReference type="EC" id="1.14.-.-" evidence="3"/>
<dbReference type="AlphaFoldDB" id="A8LSG7"/>
<protein>
    <submittedName>
        <fullName evidence="3">Monooxygenase FAD-binding</fullName>
        <ecNumber evidence="3">1.14.-.-</ecNumber>
    </submittedName>
</protein>
<dbReference type="GO" id="GO:0004497">
    <property type="term" value="F:monooxygenase activity"/>
    <property type="evidence" value="ECO:0007669"/>
    <property type="project" value="UniProtKB-KW"/>
</dbReference>
<dbReference type="RefSeq" id="WP_012177712.1">
    <property type="nucleotide sequence ID" value="NC_009952.1"/>
</dbReference>
<proteinExistence type="predicted"/>
<dbReference type="InterPro" id="IPR050631">
    <property type="entry name" value="PheA/TfdB_FAD_monoxygenase"/>
</dbReference>
<feature type="domain" description="FAD-binding" evidence="2">
    <location>
        <begin position="2"/>
        <end position="344"/>
    </location>
</feature>
<evidence type="ECO:0000256" key="1">
    <source>
        <dbReference type="ARBA" id="ARBA00023002"/>
    </source>
</evidence>